<dbReference type="InterPro" id="IPR001356">
    <property type="entry name" value="HD"/>
</dbReference>
<evidence type="ECO:0000256" key="3">
    <source>
        <dbReference type="ARBA" id="ARBA00023242"/>
    </source>
</evidence>
<accession>A0A9P9DG24</accession>
<evidence type="ECO:0000313" key="8">
    <source>
        <dbReference type="Proteomes" id="UP000717696"/>
    </source>
</evidence>
<feature type="domain" description="Homeobox" evidence="6">
    <location>
        <begin position="77"/>
        <end position="132"/>
    </location>
</feature>
<dbReference type="Proteomes" id="UP000717696">
    <property type="component" value="Unassembled WGS sequence"/>
</dbReference>
<dbReference type="InterPro" id="IPR008422">
    <property type="entry name" value="KN_HD"/>
</dbReference>
<feature type="region of interest" description="Disordered" evidence="5">
    <location>
        <begin position="209"/>
        <end position="250"/>
    </location>
</feature>
<evidence type="ECO:0000256" key="2">
    <source>
        <dbReference type="ARBA" id="ARBA00023155"/>
    </source>
</evidence>
<dbReference type="GO" id="GO:0006355">
    <property type="term" value="P:regulation of DNA-templated transcription"/>
    <property type="evidence" value="ECO:0007669"/>
    <property type="project" value="InterPro"/>
</dbReference>
<gene>
    <name evidence="7" type="ORF">B0J13DRAFT_570371</name>
</gene>
<dbReference type="AlphaFoldDB" id="A0A9P9DG24"/>
<feature type="compositionally biased region" description="Polar residues" evidence="5">
    <location>
        <begin position="19"/>
        <end position="28"/>
    </location>
</feature>
<evidence type="ECO:0000259" key="6">
    <source>
        <dbReference type="PROSITE" id="PS50071"/>
    </source>
</evidence>
<keyword evidence="8" id="KW-1185">Reference proteome</keyword>
<evidence type="ECO:0000256" key="5">
    <source>
        <dbReference type="SAM" id="MobiDB-lite"/>
    </source>
</evidence>
<evidence type="ECO:0000256" key="4">
    <source>
        <dbReference type="PROSITE-ProRule" id="PRU00108"/>
    </source>
</evidence>
<dbReference type="GO" id="GO:0003677">
    <property type="term" value="F:DNA binding"/>
    <property type="evidence" value="ECO:0007669"/>
    <property type="project" value="UniProtKB-UniRule"/>
</dbReference>
<reference evidence="7" key="1">
    <citation type="journal article" date="2021" name="Nat. Commun.">
        <title>Genetic determinants of endophytism in the Arabidopsis root mycobiome.</title>
        <authorList>
            <person name="Mesny F."/>
            <person name="Miyauchi S."/>
            <person name="Thiergart T."/>
            <person name="Pickel B."/>
            <person name="Atanasova L."/>
            <person name="Karlsson M."/>
            <person name="Huettel B."/>
            <person name="Barry K.W."/>
            <person name="Haridas S."/>
            <person name="Chen C."/>
            <person name="Bauer D."/>
            <person name="Andreopoulos W."/>
            <person name="Pangilinan J."/>
            <person name="LaButti K."/>
            <person name="Riley R."/>
            <person name="Lipzen A."/>
            <person name="Clum A."/>
            <person name="Drula E."/>
            <person name="Henrissat B."/>
            <person name="Kohler A."/>
            <person name="Grigoriev I.V."/>
            <person name="Martin F.M."/>
            <person name="Hacquard S."/>
        </authorList>
    </citation>
    <scope>NUCLEOTIDE SEQUENCE</scope>
    <source>
        <strain evidence="7">MPI-CAGE-AT-0021</strain>
    </source>
</reference>
<dbReference type="OrthoDB" id="4764986at2759"/>
<dbReference type="SMART" id="SM00389">
    <property type="entry name" value="HOX"/>
    <property type="match status" value="1"/>
</dbReference>
<dbReference type="Gene3D" id="1.10.10.60">
    <property type="entry name" value="Homeodomain-like"/>
    <property type="match status" value="1"/>
</dbReference>
<dbReference type="InterPro" id="IPR009057">
    <property type="entry name" value="Homeodomain-like_sf"/>
</dbReference>
<proteinExistence type="predicted"/>
<dbReference type="CDD" id="cd00086">
    <property type="entry name" value="homeodomain"/>
    <property type="match status" value="1"/>
</dbReference>
<comment type="subcellular location">
    <subcellularLocation>
        <location evidence="4">Nucleus</location>
    </subcellularLocation>
</comment>
<name>A0A9P9DG24_9HYPO</name>
<dbReference type="SUPFAM" id="SSF46689">
    <property type="entry name" value="Homeodomain-like"/>
    <property type="match status" value="1"/>
</dbReference>
<dbReference type="GO" id="GO:0005634">
    <property type="term" value="C:nucleus"/>
    <property type="evidence" value="ECO:0007669"/>
    <property type="project" value="UniProtKB-SubCell"/>
</dbReference>
<keyword evidence="1 4" id="KW-0238">DNA-binding</keyword>
<organism evidence="7 8">
    <name type="scientific">Dactylonectria estremocensis</name>
    <dbReference type="NCBI Taxonomy" id="1079267"/>
    <lineage>
        <taxon>Eukaryota</taxon>
        <taxon>Fungi</taxon>
        <taxon>Dikarya</taxon>
        <taxon>Ascomycota</taxon>
        <taxon>Pezizomycotina</taxon>
        <taxon>Sordariomycetes</taxon>
        <taxon>Hypocreomycetidae</taxon>
        <taxon>Hypocreales</taxon>
        <taxon>Nectriaceae</taxon>
        <taxon>Dactylonectria</taxon>
    </lineage>
</organism>
<keyword evidence="3 4" id="KW-0539">Nucleus</keyword>
<sequence>MSSAADDPTPSFRWDISLPQPTSTSQLHPQHGLPGVNPSHLISPPALSEGSHLPFSVDVGKTAGTATTAVPAEVGARFSTGTIRVLKTWYAAHEDHYYPRSRDIQSIQLRTGLGKLQITTWLANTRRRTKSRIPTQPKSPGVPLFSTLEAMQIPPPQRPLEQMGPLQIWEHSPPEEDAADATAIFHAVSGFAGLPEGLSALITVGPQPSVRGEWSSASSGATSKHSGHSSGESAHSHMSGSSRASFYNSRPRKDVDGHLICAFRSELEPDQHVSTHNYNVCKDRSPEERLFYRKDHFIQHLKAAHNPNDNMPL</sequence>
<dbReference type="PROSITE" id="PS50071">
    <property type="entry name" value="HOMEOBOX_2"/>
    <property type="match status" value="1"/>
</dbReference>
<protein>
    <recommendedName>
        <fullName evidence="6">Homeobox domain-containing protein</fullName>
    </recommendedName>
</protein>
<keyword evidence="2 4" id="KW-0371">Homeobox</keyword>
<evidence type="ECO:0000313" key="7">
    <source>
        <dbReference type="EMBL" id="KAH7118091.1"/>
    </source>
</evidence>
<comment type="caution">
    <text evidence="7">The sequence shown here is derived from an EMBL/GenBank/DDBJ whole genome shotgun (WGS) entry which is preliminary data.</text>
</comment>
<evidence type="ECO:0000256" key="1">
    <source>
        <dbReference type="ARBA" id="ARBA00023125"/>
    </source>
</evidence>
<feature type="DNA-binding region" description="Homeobox" evidence="4">
    <location>
        <begin position="79"/>
        <end position="133"/>
    </location>
</feature>
<feature type="compositionally biased region" description="Low complexity" evidence="5">
    <location>
        <begin position="215"/>
        <end position="245"/>
    </location>
</feature>
<dbReference type="Pfam" id="PF05920">
    <property type="entry name" value="Homeobox_KN"/>
    <property type="match status" value="1"/>
</dbReference>
<dbReference type="EMBL" id="JAGMUU010000033">
    <property type="protein sequence ID" value="KAH7118091.1"/>
    <property type="molecule type" value="Genomic_DNA"/>
</dbReference>
<feature type="region of interest" description="Disordered" evidence="5">
    <location>
        <begin position="1"/>
        <end position="47"/>
    </location>
</feature>